<gene>
    <name evidence="3" type="ORF">g.19564</name>
    <name evidence="2" type="ORF">g.19565</name>
</gene>
<dbReference type="AlphaFoldDB" id="A0A1B6CT89"/>
<organism evidence="2">
    <name type="scientific">Clastoptera arizonana</name>
    <name type="common">Arizona spittle bug</name>
    <dbReference type="NCBI Taxonomy" id="38151"/>
    <lineage>
        <taxon>Eukaryota</taxon>
        <taxon>Metazoa</taxon>
        <taxon>Ecdysozoa</taxon>
        <taxon>Arthropoda</taxon>
        <taxon>Hexapoda</taxon>
        <taxon>Insecta</taxon>
        <taxon>Pterygota</taxon>
        <taxon>Neoptera</taxon>
        <taxon>Paraneoptera</taxon>
        <taxon>Hemiptera</taxon>
        <taxon>Auchenorrhyncha</taxon>
        <taxon>Cercopoidea</taxon>
        <taxon>Clastopteridae</taxon>
        <taxon>Clastoptera</taxon>
    </lineage>
</organism>
<reference evidence="2" key="1">
    <citation type="submission" date="2015-12" db="EMBL/GenBank/DDBJ databases">
        <title>De novo transcriptome assembly of four potential Pierce s Disease insect vectors from Arizona vineyards.</title>
        <authorList>
            <person name="Tassone E.E."/>
        </authorList>
    </citation>
    <scope>NUCLEOTIDE SEQUENCE</scope>
</reference>
<dbReference type="EMBL" id="GEDC01007706">
    <property type="protein sequence ID" value="JAS29592.1"/>
    <property type="molecule type" value="Transcribed_RNA"/>
</dbReference>
<evidence type="ECO:0000313" key="3">
    <source>
        <dbReference type="EMBL" id="JAS29592.1"/>
    </source>
</evidence>
<accession>A0A1B6CT89</accession>
<name>A0A1B6CT89_9HEMI</name>
<protein>
    <submittedName>
        <fullName evidence="2">Uncharacterized protein</fullName>
    </submittedName>
</protein>
<proteinExistence type="predicted"/>
<dbReference type="EMBL" id="GEDC01020660">
    <property type="protein sequence ID" value="JAS16638.1"/>
    <property type="molecule type" value="Transcribed_RNA"/>
</dbReference>
<evidence type="ECO:0000313" key="2">
    <source>
        <dbReference type="EMBL" id="JAS16638.1"/>
    </source>
</evidence>
<sequence length="266" mass="30194">MSIPIVEFVNQERRESVLTLLYDNNISRVLELNADEDDIKILDFLASMHVQYGRPKALNLTINVLQPDNGSDGDEVQDVQNESEIASTEGSSVVGNSLKRSMTQENDDMLKPQTKIVCKKVDAEKEQLKNMESPLISSTKGHVVTTAPNLNKHSNIQQHQLVQPSQQREQQDQQKKLIGKQQLPVKQQQILQRPTDMLTPIEEYVDQGTNITAVKANFNDNTSRIFVLNPKYKDTKVVYLLDSIQEKYGRPKSIELSFNYQVSALK</sequence>
<evidence type="ECO:0000256" key="1">
    <source>
        <dbReference type="SAM" id="MobiDB-lite"/>
    </source>
</evidence>
<feature type="region of interest" description="Disordered" evidence="1">
    <location>
        <begin position="158"/>
        <end position="179"/>
    </location>
</feature>